<name>A0A834TVM4_9FABA</name>
<protein>
    <submittedName>
        <fullName evidence="6">Putative pre-16S rRNA nuclease isoform X1</fullName>
    </submittedName>
</protein>
<dbReference type="Gene3D" id="3.30.420.140">
    <property type="entry name" value="YqgF/RNase H-like domain"/>
    <property type="match status" value="1"/>
</dbReference>
<dbReference type="InterPro" id="IPR005227">
    <property type="entry name" value="YqgF"/>
</dbReference>
<evidence type="ECO:0000259" key="5">
    <source>
        <dbReference type="SMART" id="SM00732"/>
    </source>
</evidence>
<evidence type="ECO:0000256" key="3">
    <source>
        <dbReference type="ARBA" id="ARBA00022722"/>
    </source>
</evidence>
<evidence type="ECO:0000313" key="6">
    <source>
        <dbReference type="EMBL" id="KAF7828282.1"/>
    </source>
</evidence>
<gene>
    <name evidence="6" type="ORF">G2W53_019446</name>
</gene>
<accession>A0A834TVM4</accession>
<dbReference type="PANTHER" id="PTHR33317">
    <property type="entry name" value="POLYNUCLEOTIDYL TRANSFERASE, RIBONUCLEASE H-LIKE SUPERFAMILY PROTEIN"/>
    <property type="match status" value="1"/>
</dbReference>
<keyword evidence="1" id="KW-0963">Cytoplasm</keyword>
<dbReference type="GO" id="GO:0016787">
    <property type="term" value="F:hydrolase activity"/>
    <property type="evidence" value="ECO:0007669"/>
    <property type="project" value="UniProtKB-KW"/>
</dbReference>
<evidence type="ECO:0000256" key="4">
    <source>
        <dbReference type="ARBA" id="ARBA00022801"/>
    </source>
</evidence>
<dbReference type="InterPro" id="IPR012337">
    <property type="entry name" value="RNaseH-like_sf"/>
</dbReference>
<organism evidence="6 7">
    <name type="scientific">Senna tora</name>
    <dbReference type="NCBI Taxonomy" id="362788"/>
    <lineage>
        <taxon>Eukaryota</taxon>
        <taxon>Viridiplantae</taxon>
        <taxon>Streptophyta</taxon>
        <taxon>Embryophyta</taxon>
        <taxon>Tracheophyta</taxon>
        <taxon>Spermatophyta</taxon>
        <taxon>Magnoliopsida</taxon>
        <taxon>eudicotyledons</taxon>
        <taxon>Gunneridae</taxon>
        <taxon>Pentapetalae</taxon>
        <taxon>rosids</taxon>
        <taxon>fabids</taxon>
        <taxon>Fabales</taxon>
        <taxon>Fabaceae</taxon>
        <taxon>Caesalpinioideae</taxon>
        <taxon>Cassia clade</taxon>
        <taxon>Senna</taxon>
    </lineage>
</organism>
<dbReference type="InterPro" id="IPR006641">
    <property type="entry name" value="YqgF/RNaseH-like_dom"/>
</dbReference>
<dbReference type="AlphaFoldDB" id="A0A834TVM4"/>
<dbReference type="Pfam" id="PF03652">
    <property type="entry name" value="RuvX"/>
    <property type="match status" value="1"/>
</dbReference>
<keyword evidence="4" id="KW-0378">Hydrolase</keyword>
<dbReference type="GO" id="GO:0004518">
    <property type="term" value="F:nuclease activity"/>
    <property type="evidence" value="ECO:0007669"/>
    <property type="project" value="UniProtKB-KW"/>
</dbReference>
<evidence type="ECO:0000256" key="1">
    <source>
        <dbReference type="ARBA" id="ARBA00022490"/>
    </source>
</evidence>
<feature type="domain" description="YqgF/RNase H-like" evidence="5">
    <location>
        <begin position="22"/>
        <end position="126"/>
    </location>
</feature>
<dbReference type="SUPFAM" id="SSF53098">
    <property type="entry name" value="Ribonuclease H-like"/>
    <property type="match status" value="1"/>
</dbReference>
<dbReference type="PANTHER" id="PTHR33317:SF1">
    <property type="entry name" value="POLYNUCLEOTIDYL TRANSFERASE, RIBONUCLEASE H-LIKE SUPERFAMILY PROTEIN"/>
    <property type="match status" value="1"/>
</dbReference>
<proteinExistence type="inferred from homology"/>
<keyword evidence="3" id="KW-0540">Nuclease</keyword>
<evidence type="ECO:0000313" key="7">
    <source>
        <dbReference type="Proteomes" id="UP000634136"/>
    </source>
</evidence>
<dbReference type="EMBL" id="JAAIUW010000006">
    <property type="protein sequence ID" value="KAF7828282.1"/>
    <property type="molecule type" value="Genomic_DNA"/>
</dbReference>
<comment type="caution">
    <text evidence="6">The sequence shown here is derived from an EMBL/GenBank/DDBJ whole genome shotgun (WGS) entry which is preliminary data.</text>
</comment>
<dbReference type="Proteomes" id="UP000634136">
    <property type="component" value="Unassembled WGS sequence"/>
</dbReference>
<dbReference type="HAMAP" id="MF_00651">
    <property type="entry name" value="Nuclease_YqgF"/>
    <property type="match status" value="1"/>
</dbReference>
<evidence type="ECO:0000256" key="2">
    <source>
        <dbReference type="ARBA" id="ARBA00022517"/>
    </source>
</evidence>
<dbReference type="GO" id="GO:0000967">
    <property type="term" value="P:rRNA 5'-end processing"/>
    <property type="evidence" value="ECO:0007669"/>
    <property type="project" value="TreeGrafter"/>
</dbReference>
<dbReference type="FunFam" id="3.30.420.140:FF:000008">
    <property type="entry name" value="Putative pre-16S rRNA nuclease"/>
    <property type="match status" value="1"/>
</dbReference>
<dbReference type="OrthoDB" id="10261669at2759"/>
<sequence>MRFVKPLQLALNLAKTPKKKRGRLLGLDVGDRYVGVAFSDPKNKIASPFCVLVRKKTNIDNLANDFSTLISEFSSNTFVVGMPFDKPRSSSEAYQVKAFMDELGKTGKFEGLQYTYWNECFTSKNVELLLKPLNLNPVQEKTILDKFAAVGILQGYLDYANRKKEEATEEHSK</sequence>
<keyword evidence="7" id="KW-1185">Reference proteome</keyword>
<dbReference type="CDD" id="cd16964">
    <property type="entry name" value="YqgF"/>
    <property type="match status" value="1"/>
</dbReference>
<reference evidence="6" key="1">
    <citation type="submission" date="2020-09" db="EMBL/GenBank/DDBJ databases">
        <title>Genome-Enabled Discovery of Anthraquinone Biosynthesis in Senna tora.</title>
        <authorList>
            <person name="Kang S.-H."/>
            <person name="Pandey R.P."/>
            <person name="Lee C.-M."/>
            <person name="Sim J.-S."/>
            <person name="Jeong J.-T."/>
            <person name="Choi B.-S."/>
            <person name="Jung M."/>
            <person name="Ginzburg D."/>
            <person name="Zhao K."/>
            <person name="Won S.Y."/>
            <person name="Oh T.-J."/>
            <person name="Yu Y."/>
            <person name="Kim N.-H."/>
            <person name="Lee O.R."/>
            <person name="Lee T.-H."/>
            <person name="Bashyal P."/>
            <person name="Kim T.-S."/>
            <person name="Lee W.-H."/>
            <person name="Kawkins C."/>
            <person name="Kim C.-K."/>
            <person name="Kim J.S."/>
            <person name="Ahn B.O."/>
            <person name="Rhee S.Y."/>
            <person name="Sohng J.K."/>
        </authorList>
    </citation>
    <scope>NUCLEOTIDE SEQUENCE</scope>
    <source>
        <tissue evidence="6">Leaf</tissue>
    </source>
</reference>
<keyword evidence="2" id="KW-0690">Ribosome biogenesis</keyword>
<dbReference type="InterPro" id="IPR037027">
    <property type="entry name" value="YqgF/RNaseH-like_dom_sf"/>
</dbReference>
<dbReference type="NCBIfam" id="TIGR00250">
    <property type="entry name" value="RNAse_H_YqgF"/>
    <property type="match status" value="1"/>
</dbReference>
<dbReference type="SMART" id="SM00732">
    <property type="entry name" value="YqgFc"/>
    <property type="match status" value="1"/>
</dbReference>